<dbReference type="AlphaFoldDB" id="A0A927WA11"/>
<dbReference type="Gene3D" id="1.10.260.40">
    <property type="entry name" value="lambda repressor-like DNA-binding domains"/>
    <property type="match status" value="1"/>
</dbReference>
<dbReference type="GO" id="GO:0003677">
    <property type="term" value="F:DNA binding"/>
    <property type="evidence" value="ECO:0007669"/>
    <property type="project" value="InterPro"/>
</dbReference>
<reference evidence="2" key="1">
    <citation type="submission" date="2019-04" db="EMBL/GenBank/DDBJ databases">
        <title>Evolution of Biomass-Degrading Anaerobic Consortia Revealed by Metagenomics.</title>
        <authorList>
            <person name="Peng X."/>
        </authorList>
    </citation>
    <scope>NUCLEOTIDE SEQUENCE</scope>
    <source>
        <strain evidence="2">SIG254</strain>
    </source>
</reference>
<organism evidence="2 3">
    <name type="scientific">Clostridium sulfidigenes</name>
    <dbReference type="NCBI Taxonomy" id="318464"/>
    <lineage>
        <taxon>Bacteria</taxon>
        <taxon>Bacillati</taxon>
        <taxon>Bacillota</taxon>
        <taxon>Clostridia</taxon>
        <taxon>Eubacteriales</taxon>
        <taxon>Clostridiaceae</taxon>
        <taxon>Clostridium</taxon>
    </lineage>
</organism>
<comment type="caution">
    <text evidence="2">The sequence shown here is derived from an EMBL/GenBank/DDBJ whole genome shotgun (WGS) entry which is preliminary data.</text>
</comment>
<dbReference type="SUPFAM" id="SSF47413">
    <property type="entry name" value="lambda repressor-like DNA-binding domains"/>
    <property type="match status" value="1"/>
</dbReference>
<dbReference type="PROSITE" id="PS50943">
    <property type="entry name" value="HTH_CROC1"/>
    <property type="match status" value="1"/>
</dbReference>
<dbReference type="InterPro" id="IPR010982">
    <property type="entry name" value="Lambda_DNA-bd_dom_sf"/>
</dbReference>
<gene>
    <name evidence="2" type="ORF">E7215_06960</name>
</gene>
<evidence type="ECO:0000313" key="2">
    <source>
        <dbReference type="EMBL" id="MBE6059898.1"/>
    </source>
</evidence>
<dbReference type="Proteomes" id="UP000768462">
    <property type="component" value="Unassembled WGS sequence"/>
</dbReference>
<name>A0A927WA11_9CLOT</name>
<dbReference type="InterPro" id="IPR001387">
    <property type="entry name" value="Cro/C1-type_HTH"/>
</dbReference>
<dbReference type="SUPFAM" id="SSF48452">
    <property type="entry name" value="TPR-like"/>
    <property type="match status" value="1"/>
</dbReference>
<sequence>MNKLGHKIKTLRKAAKLTQVDLSCDILNRTSLSKIENGNLYPSLPQLEHISDKLKTSISDLISDDDISLLNSNFTNKNLYLKELYDNKKYFDIIERSSELRLSDFNSCFYLGMSYYKTELKNDAKKYLSRCEILFNRLSEADKYIYVESLCITLNSLRKIEIKSFSDNLNLEYLKKALNYLNLYNHCKCEIYFIINNNISAYYLFNEEYEKGIHFIEDFLKNNIKINSPTMLCSFHLNLSIAYFAMKNYIKAIEYIKKSIFFYEYIGNNLEAGECYLNLFNSYLYNNQPNKCCKLLEFLYKTYDDVRLTNIYKILELTLFYNLNDIEKIVNKSKHINYTSLRYKTKMDYDFILARTNFIIGNSKASLRHYNKCLKYLIENKKHLDLNLAYSDMFSITEDVKYNIEATKYKELYDKENYNHPHPNITSPHYFSYIDK</sequence>
<feature type="domain" description="HTH cro/C1-type" evidence="1">
    <location>
        <begin position="8"/>
        <end position="61"/>
    </location>
</feature>
<evidence type="ECO:0000259" key="1">
    <source>
        <dbReference type="PROSITE" id="PS50943"/>
    </source>
</evidence>
<dbReference type="InterPro" id="IPR011990">
    <property type="entry name" value="TPR-like_helical_dom_sf"/>
</dbReference>
<dbReference type="Gene3D" id="1.25.40.10">
    <property type="entry name" value="Tetratricopeptide repeat domain"/>
    <property type="match status" value="1"/>
</dbReference>
<dbReference type="SMART" id="SM00530">
    <property type="entry name" value="HTH_XRE"/>
    <property type="match status" value="1"/>
</dbReference>
<accession>A0A927WA11</accession>
<proteinExistence type="predicted"/>
<dbReference type="EMBL" id="SVCM01000077">
    <property type="protein sequence ID" value="MBE6059898.1"/>
    <property type="molecule type" value="Genomic_DNA"/>
</dbReference>
<dbReference type="Pfam" id="PF01381">
    <property type="entry name" value="HTH_3"/>
    <property type="match status" value="1"/>
</dbReference>
<dbReference type="CDD" id="cd00093">
    <property type="entry name" value="HTH_XRE"/>
    <property type="match status" value="1"/>
</dbReference>
<protein>
    <submittedName>
        <fullName evidence="2">Helix-turn-helix transcriptional regulator</fullName>
    </submittedName>
</protein>
<evidence type="ECO:0000313" key="3">
    <source>
        <dbReference type="Proteomes" id="UP000768462"/>
    </source>
</evidence>